<keyword evidence="2" id="KW-0472">Membrane</keyword>
<protein>
    <recommendedName>
        <fullName evidence="5">Secreted protein</fullName>
    </recommendedName>
</protein>
<gene>
    <name evidence="3" type="ORF">P8T80_07880</name>
</gene>
<dbReference type="RefSeq" id="WP_315649887.1">
    <property type="nucleotide sequence ID" value="NZ_JARUHM010000010.1"/>
</dbReference>
<keyword evidence="2" id="KW-1133">Transmembrane helix</keyword>
<organism evidence="3 4">
    <name type="scientific">Corynebacterium rouxii</name>
    <dbReference type="NCBI Taxonomy" id="2719119"/>
    <lineage>
        <taxon>Bacteria</taxon>
        <taxon>Bacillati</taxon>
        <taxon>Actinomycetota</taxon>
        <taxon>Actinomycetes</taxon>
        <taxon>Mycobacteriales</taxon>
        <taxon>Corynebacteriaceae</taxon>
        <taxon>Corynebacterium</taxon>
    </lineage>
</organism>
<accession>A0ABU3PN94</accession>
<evidence type="ECO:0008006" key="5">
    <source>
        <dbReference type="Google" id="ProtNLM"/>
    </source>
</evidence>
<comment type="caution">
    <text evidence="3">The sequence shown here is derived from an EMBL/GenBank/DDBJ whole genome shotgun (WGS) entry which is preliminary data.</text>
</comment>
<proteinExistence type="predicted"/>
<name>A0ABU3PN94_9CORY</name>
<sequence>MSAIAVVIGAVGSLITAIGSLWIGYMKARSDVQAAKGSRMDKLEERLDLLQERYDAERSKRITAENTTHRLKLALVTLIDHVEAMHEWVMGGATPPPPTTPDLTEAKALVVR</sequence>
<dbReference type="Proteomes" id="UP001265983">
    <property type="component" value="Unassembled WGS sequence"/>
</dbReference>
<keyword evidence="4" id="KW-1185">Reference proteome</keyword>
<reference evidence="3 4" key="1">
    <citation type="submission" date="2023-03" db="EMBL/GenBank/DDBJ databases">
        <title>Whole genome sequence of the first Corynebacterium rouxii strains isolated in Brazil: a recent member of Corynebacterium diphtheriae complex.</title>
        <authorList>
            <person name="Vieira V."/>
            <person name="Ramos J.N."/>
            <person name="Araujo M.R.B."/>
            <person name="Baio P.V."/>
            <person name="Sant'Anna L.O."/>
            <person name="Veras J.F.C."/>
            <person name="Vieira E.M.D."/>
            <person name="Sousa M.A.B."/>
            <person name="Camargo C.H."/>
            <person name="Sacchi C.T."/>
            <person name="Campos K.R."/>
            <person name="Santos M.B.N."/>
            <person name="Bokermann S."/>
            <person name="Alvim L.B."/>
            <person name="Santos L.S."/>
            <person name="Mattos-Guaraldi A.L."/>
        </authorList>
    </citation>
    <scope>NUCLEOTIDE SEQUENCE [LARGE SCALE GENOMIC DNA]</scope>
    <source>
        <strain evidence="3 4">70862</strain>
    </source>
</reference>
<dbReference type="EMBL" id="JARUHM010000010">
    <property type="protein sequence ID" value="MDT9411296.1"/>
    <property type="molecule type" value="Genomic_DNA"/>
</dbReference>
<evidence type="ECO:0000313" key="3">
    <source>
        <dbReference type="EMBL" id="MDT9411296.1"/>
    </source>
</evidence>
<feature type="coiled-coil region" evidence="1">
    <location>
        <begin position="33"/>
        <end position="60"/>
    </location>
</feature>
<keyword evidence="1" id="KW-0175">Coiled coil</keyword>
<keyword evidence="2" id="KW-0812">Transmembrane</keyword>
<feature type="transmembrane region" description="Helical" evidence="2">
    <location>
        <begin position="6"/>
        <end position="26"/>
    </location>
</feature>
<evidence type="ECO:0000256" key="2">
    <source>
        <dbReference type="SAM" id="Phobius"/>
    </source>
</evidence>
<evidence type="ECO:0000313" key="4">
    <source>
        <dbReference type="Proteomes" id="UP001265983"/>
    </source>
</evidence>
<evidence type="ECO:0000256" key="1">
    <source>
        <dbReference type="SAM" id="Coils"/>
    </source>
</evidence>